<dbReference type="AlphaFoldDB" id="A0AAD9EJS0"/>
<organism evidence="2 3">
    <name type="scientific">Colletotrichum chrysophilum</name>
    <dbReference type="NCBI Taxonomy" id="1836956"/>
    <lineage>
        <taxon>Eukaryota</taxon>
        <taxon>Fungi</taxon>
        <taxon>Dikarya</taxon>
        <taxon>Ascomycota</taxon>
        <taxon>Pezizomycotina</taxon>
        <taxon>Sordariomycetes</taxon>
        <taxon>Hypocreomycetidae</taxon>
        <taxon>Glomerellales</taxon>
        <taxon>Glomerellaceae</taxon>
        <taxon>Colletotrichum</taxon>
        <taxon>Colletotrichum gloeosporioides species complex</taxon>
    </lineage>
</organism>
<proteinExistence type="predicted"/>
<feature type="region of interest" description="Disordered" evidence="1">
    <location>
        <begin position="1"/>
        <end position="25"/>
    </location>
</feature>
<protein>
    <submittedName>
        <fullName evidence="2">Uncharacterized protein</fullName>
    </submittedName>
</protein>
<gene>
    <name evidence="2" type="ORF">CCHR01_07331</name>
</gene>
<name>A0AAD9EJS0_9PEZI</name>
<keyword evidence="3" id="KW-1185">Reference proteome</keyword>
<dbReference type="EMBL" id="JAQOWY010000129">
    <property type="protein sequence ID" value="KAK1850007.1"/>
    <property type="molecule type" value="Genomic_DNA"/>
</dbReference>
<evidence type="ECO:0000313" key="2">
    <source>
        <dbReference type="EMBL" id="KAK1850007.1"/>
    </source>
</evidence>
<dbReference type="Proteomes" id="UP001243330">
    <property type="component" value="Unassembled WGS sequence"/>
</dbReference>
<comment type="caution">
    <text evidence="2">The sequence shown here is derived from an EMBL/GenBank/DDBJ whole genome shotgun (WGS) entry which is preliminary data.</text>
</comment>
<evidence type="ECO:0000256" key="1">
    <source>
        <dbReference type="SAM" id="MobiDB-lite"/>
    </source>
</evidence>
<reference evidence="2" key="1">
    <citation type="submission" date="2023-01" db="EMBL/GenBank/DDBJ databases">
        <title>Colletotrichum chrysophilum M932 genome sequence.</title>
        <authorList>
            <person name="Baroncelli R."/>
        </authorList>
    </citation>
    <scope>NUCLEOTIDE SEQUENCE</scope>
    <source>
        <strain evidence="2">M932</strain>
    </source>
</reference>
<sequence>MSGLDAMLGATRSSGTTSIDELEVT</sequence>
<accession>A0AAD9EJS0</accession>
<evidence type="ECO:0000313" key="3">
    <source>
        <dbReference type="Proteomes" id="UP001243330"/>
    </source>
</evidence>